<proteinExistence type="predicted"/>
<reference evidence="1" key="1">
    <citation type="submission" date="2020-08" db="EMBL/GenBank/DDBJ databases">
        <title>Multicomponent nature underlies the extraordinary mechanical properties of spider dragline silk.</title>
        <authorList>
            <person name="Kono N."/>
            <person name="Nakamura H."/>
            <person name="Mori M."/>
            <person name="Yoshida Y."/>
            <person name="Ohtoshi R."/>
            <person name="Malay A.D."/>
            <person name="Moran D.A.P."/>
            <person name="Tomita M."/>
            <person name="Numata K."/>
            <person name="Arakawa K."/>
        </authorList>
    </citation>
    <scope>NUCLEOTIDE SEQUENCE</scope>
</reference>
<keyword evidence="2" id="KW-1185">Reference proteome</keyword>
<sequence>MHEIASTLSISYGLTHQIIYGSSDIIKFVHGECQESKMKFELLEHSTYSPDPAPPYIHFFWTTQGCFALSPTCFRLRCAKCSEECVAC</sequence>
<gene>
    <name evidence="1" type="ORF">NPIL_318161</name>
</gene>
<dbReference type="AlphaFoldDB" id="A0A8X6N9Q3"/>
<organism evidence="1 2">
    <name type="scientific">Nephila pilipes</name>
    <name type="common">Giant wood spider</name>
    <name type="synonym">Nephila maculata</name>
    <dbReference type="NCBI Taxonomy" id="299642"/>
    <lineage>
        <taxon>Eukaryota</taxon>
        <taxon>Metazoa</taxon>
        <taxon>Ecdysozoa</taxon>
        <taxon>Arthropoda</taxon>
        <taxon>Chelicerata</taxon>
        <taxon>Arachnida</taxon>
        <taxon>Araneae</taxon>
        <taxon>Araneomorphae</taxon>
        <taxon>Entelegynae</taxon>
        <taxon>Araneoidea</taxon>
        <taxon>Nephilidae</taxon>
        <taxon>Nephila</taxon>
    </lineage>
</organism>
<name>A0A8X6N9Q3_NEPPI</name>
<protein>
    <submittedName>
        <fullName evidence="1">Uncharacterized protein</fullName>
    </submittedName>
</protein>
<evidence type="ECO:0000313" key="1">
    <source>
        <dbReference type="EMBL" id="GFT01709.1"/>
    </source>
</evidence>
<dbReference type="Proteomes" id="UP000887013">
    <property type="component" value="Unassembled WGS sequence"/>
</dbReference>
<dbReference type="EMBL" id="BMAW01006995">
    <property type="protein sequence ID" value="GFT01709.1"/>
    <property type="molecule type" value="Genomic_DNA"/>
</dbReference>
<comment type="caution">
    <text evidence="1">The sequence shown here is derived from an EMBL/GenBank/DDBJ whole genome shotgun (WGS) entry which is preliminary data.</text>
</comment>
<accession>A0A8X6N9Q3</accession>
<evidence type="ECO:0000313" key="2">
    <source>
        <dbReference type="Proteomes" id="UP000887013"/>
    </source>
</evidence>